<evidence type="ECO:0000313" key="5">
    <source>
        <dbReference type="Proteomes" id="UP001168528"/>
    </source>
</evidence>
<evidence type="ECO:0000256" key="2">
    <source>
        <dbReference type="SAM" id="Coils"/>
    </source>
</evidence>
<evidence type="ECO:0000313" key="4">
    <source>
        <dbReference type="EMBL" id="MDO1447026.1"/>
    </source>
</evidence>
<dbReference type="Gene3D" id="2.70.70.10">
    <property type="entry name" value="Glucose Permease (Domain IIA)"/>
    <property type="match status" value="1"/>
</dbReference>
<dbReference type="SUPFAM" id="SSF51261">
    <property type="entry name" value="Duplicated hybrid motif"/>
    <property type="match status" value="1"/>
</dbReference>
<dbReference type="PANTHER" id="PTHR21666:SF289">
    <property type="entry name" value="L-ALA--D-GLU ENDOPEPTIDASE"/>
    <property type="match status" value="1"/>
</dbReference>
<feature type="coiled-coil region" evidence="2">
    <location>
        <begin position="216"/>
        <end position="276"/>
    </location>
</feature>
<dbReference type="Proteomes" id="UP001168528">
    <property type="component" value="Unassembled WGS sequence"/>
</dbReference>
<dbReference type="InterPro" id="IPR011055">
    <property type="entry name" value="Dup_hybrid_motif"/>
</dbReference>
<keyword evidence="1" id="KW-0732">Signal</keyword>
<feature type="coiled-coil region" evidence="2">
    <location>
        <begin position="36"/>
        <end position="112"/>
    </location>
</feature>
<accession>A0ABT8R5V3</accession>
<organism evidence="4 5">
    <name type="scientific">Rhodocytophaga aerolata</name>
    <dbReference type="NCBI Taxonomy" id="455078"/>
    <lineage>
        <taxon>Bacteria</taxon>
        <taxon>Pseudomonadati</taxon>
        <taxon>Bacteroidota</taxon>
        <taxon>Cytophagia</taxon>
        <taxon>Cytophagales</taxon>
        <taxon>Rhodocytophagaceae</taxon>
        <taxon>Rhodocytophaga</taxon>
    </lineage>
</organism>
<sequence>MIENKALPINRRSTMYMRLIKGIVLSLFLSLCICHVSLAQKSKAQLEKEKKQILRKREETNKSLRETADEKKATIGQLTALNQQIQNQSQLINNISREIKLLDTEMAELNQITYSMENDLVKLRKEYSAMVYAASKATTTYSRLVFVFSSTTFNELVMRLQYLRHYAEARKNQVSQIEKIKTILIVQQTDLTNKKLEKDQLLQTQLVENNNLLALKEKQSQVVKQLSNREKELEAELADTKKSIEGIDRLIKDLIAEEIRRAEREAEANKAAASIESAKEATISASFADSKAKLNWPVKSGFISSKFGEQPHPILKGITIDNPGVYIQTNKGEPVRAVYDGEVWTVTYIPGVNKLVAIKHGDYITVYAKLAKVNVKVGQNVKANQVIGEVFTDADGMSELQFQIWKNQEKLNPQAWLNTK</sequence>
<dbReference type="PANTHER" id="PTHR21666">
    <property type="entry name" value="PEPTIDASE-RELATED"/>
    <property type="match status" value="1"/>
</dbReference>
<dbReference type="InterPro" id="IPR050570">
    <property type="entry name" value="Cell_wall_metabolism_enzyme"/>
</dbReference>
<keyword evidence="2" id="KW-0175">Coiled coil</keyword>
<feature type="domain" description="M23ase beta-sheet core" evidence="3">
    <location>
        <begin position="323"/>
        <end position="413"/>
    </location>
</feature>
<keyword evidence="5" id="KW-1185">Reference proteome</keyword>
<gene>
    <name evidence="4" type="ORF">Q0590_12225</name>
</gene>
<evidence type="ECO:0000259" key="3">
    <source>
        <dbReference type="Pfam" id="PF01551"/>
    </source>
</evidence>
<name>A0ABT8R5V3_9BACT</name>
<evidence type="ECO:0000256" key="1">
    <source>
        <dbReference type="ARBA" id="ARBA00022729"/>
    </source>
</evidence>
<dbReference type="InterPro" id="IPR016047">
    <property type="entry name" value="M23ase_b-sheet_dom"/>
</dbReference>
<dbReference type="EMBL" id="JAUKPO010000006">
    <property type="protein sequence ID" value="MDO1447026.1"/>
    <property type="molecule type" value="Genomic_DNA"/>
</dbReference>
<dbReference type="Gene3D" id="6.10.250.3150">
    <property type="match status" value="1"/>
</dbReference>
<dbReference type="CDD" id="cd12797">
    <property type="entry name" value="M23_peptidase"/>
    <property type="match status" value="1"/>
</dbReference>
<comment type="caution">
    <text evidence="4">The sequence shown here is derived from an EMBL/GenBank/DDBJ whole genome shotgun (WGS) entry which is preliminary data.</text>
</comment>
<reference evidence="4" key="1">
    <citation type="submission" date="2023-07" db="EMBL/GenBank/DDBJ databases">
        <title>The genome sequence of Rhodocytophaga aerolata KACC 12507.</title>
        <authorList>
            <person name="Zhang X."/>
        </authorList>
    </citation>
    <scope>NUCLEOTIDE SEQUENCE</scope>
    <source>
        <strain evidence="4">KACC 12507</strain>
    </source>
</reference>
<dbReference type="RefSeq" id="WP_302037831.1">
    <property type="nucleotide sequence ID" value="NZ_JAUKPO010000006.1"/>
</dbReference>
<protein>
    <submittedName>
        <fullName evidence="4">Peptidoglycan DD-metalloendopeptidase family protein</fullName>
    </submittedName>
</protein>
<proteinExistence type="predicted"/>
<dbReference type="Pfam" id="PF01551">
    <property type="entry name" value="Peptidase_M23"/>
    <property type="match status" value="1"/>
</dbReference>